<dbReference type="EMBL" id="ML178821">
    <property type="protein sequence ID" value="TFL02992.1"/>
    <property type="molecule type" value="Genomic_DNA"/>
</dbReference>
<dbReference type="Pfam" id="PF10021">
    <property type="entry name" value="PARG_cat_microb"/>
    <property type="match status" value="1"/>
</dbReference>
<proteinExistence type="predicted"/>
<evidence type="ECO:0000313" key="4">
    <source>
        <dbReference type="Proteomes" id="UP000305067"/>
    </source>
</evidence>
<evidence type="ECO:0000256" key="1">
    <source>
        <dbReference type="SAM" id="MobiDB-lite"/>
    </source>
</evidence>
<gene>
    <name evidence="3" type="ORF">BDV98DRAFT_565196</name>
</gene>
<feature type="domain" description="Microbial-type PARG catalytic" evidence="2">
    <location>
        <begin position="62"/>
        <end position="163"/>
    </location>
</feature>
<evidence type="ECO:0000313" key="3">
    <source>
        <dbReference type="EMBL" id="TFL02992.1"/>
    </source>
</evidence>
<accession>A0A5C3QMG9</accession>
<keyword evidence="4" id="KW-1185">Reference proteome</keyword>
<protein>
    <recommendedName>
        <fullName evidence="2">Microbial-type PARG catalytic domain-containing protein</fullName>
    </recommendedName>
</protein>
<organism evidence="3 4">
    <name type="scientific">Pterulicium gracile</name>
    <dbReference type="NCBI Taxonomy" id="1884261"/>
    <lineage>
        <taxon>Eukaryota</taxon>
        <taxon>Fungi</taxon>
        <taxon>Dikarya</taxon>
        <taxon>Basidiomycota</taxon>
        <taxon>Agaricomycotina</taxon>
        <taxon>Agaricomycetes</taxon>
        <taxon>Agaricomycetidae</taxon>
        <taxon>Agaricales</taxon>
        <taxon>Pleurotineae</taxon>
        <taxon>Pterulaceae</taxon>
        <taxon>Pterulicium</taxon>
    </lineage>
</organism>
<feature type="compositionally biased region" description="Basic and acidic residues" evidence="1">
    <location>
        <begin position="283"/>
        <end position="292"/>
    </location>
</feature>
<dbReference type="PANTHER" id="PTHR35596">
    <property type="entry name" value="DUF2263 DOMAIN-CONTAINING PROTEIN"/>
    <property type="match status" value="1"/>
</dbReference>
<evidence type="ECO:0000259" key="2">
    <source>
        <dbReference type="Pfam" id="PF10021"/>
    </source>
</evidence>
<dbReference type="InterPro" id="IPR012664">
    <property type="entry name" value="CHP02452"/>
</dbReference>
<dbReference type="InterPro" id="IPR043472">
    <property type="entry name" value="Macro_dom-like"/>
</dbReference>
<dbReference type="STRING" id="1884261.A0A5C3QMG9"/>
<name>A0A5C3QMG9_9AGAR</name>
<dbReference type="OrthoDB" id="9985428at2759"/>
<dbReference type="NCBIfam" id="TIGR02452">
    <property type="entry name" value="TIGR02452 family protein"/>
    <property type="match status" value="1"/>
</dbReference>
<dbReference type="Gene3D" id="3.40.220.10">
    <property type="entry name" value="Leucine Aminopeptidase, subunit E, domain 1"/>
    <property type="match status" value="1"/>
</dbReference>
<reference evidence="3 4" key="1">
    <citation type="journal article" date="2019" name="Nat. Ecol. Evol.">
        <title>Megaphylogeny resolves global patterns of mushroom evolution.</title>
        <authorList>
            <person name="Varga T."/>
            <person name="Krizsan K."/>
            <person name="Foldi C."/>
            <person name="Dima B."/>
            <person name="Sanchez-Garcia M."/>
            <person name="Sanchez-Ramirez S."/>
            <person name="Szollosi G.J."/>
            <person name="Szarkandi J.G."/>
            <person name="Papp V."/>
            <person name="Albert L."/>
            <person name="Andreopoulos W."/>
            <person name="Angelini C."/>
            <person name="Antonin V."/>
            <person name="Barry K.W."/>
            <person name="Bougher N.L."/>
            <person name="Buchanan P."/>
            <person name="Buyck B."/>
            <person name="Bense V."/>
            <person name="Catcheside P."/>
            <person name="Chovatia M."/>
            <person name="Cooper J."/>
            <person name="Damon W."/>
            <person name="Desjardin D."/>
            <person name="Finy P."/>
            <person name="Geml J."/>
            <person name="Haridas S."/>
            <person name="Hughes K."/>
            <person name="Justo A."/>
            <person name="Karasinski D."/>
            <person name="Kautmanova I."/>
            <person name="Kiss B."/>
            <person name="Kocsube S."/>
            <person name="Kotiranta H."/>
            <person name="LaButti K.M."/>
            <person name="Lechner B.E."/>
            <person name="Liimatainen K."/>
            <person name="Lipzen A."/>
            <person name="Lukacs Z."/>
            <person name="Mihaltcheva S."/>
            <person name="Morgado L.N."/>
            <person name="Niskanen T."/>
            <person name="Noordeloos M.E."/>
            <person name="Ohm R.A."/>
            <person name="Ortiz-Santana B."/>
            <person name="Ovrebo C."/>
            <person name="Racz N."/>
            <person name="Riley R."/>
            <person name="Savchenko A."/>
            <person name="Shiryaev A."/>
            <person name="Soop K."/>
            <person name="Spirin V."/>
            <person name="Szebenyi C."/>
            <person name="Tomsovsky M."/>
            <person name="Tulloss R.E."/>
            <person name="Uehling J."/>
            <person name="Grigoriev I.V."/>
            <person name="Vagvolgyi C."/>
            <person name="Papp T."/>
            <person name="Martin F.M."/>
            <person name="Miettinen O."/>
            <person name="Hibbett D.S."/>
            <person name="Nagy L.G."/>
        </authorList>
    </citation>
    <scope>NUCLEOTIDE SEQUENCE [LARGE SCALE GENOMIC DNA]</scope>
    <source>
        <strain evidence="3 4">CBS 309.79</strain>
    </source>
</reference>
<dbReference type="AlphaFoldDB" id="A0A5C3QMG9"/>
<dbReference type="Proteomes" id="UP000305067">
    <property type="component" value="Unassembled WGS sequence"/>
</dbReference>
<dbReference type="InterPro" id="IPR019261">
    <property type="entry name" value="PARG_cat_microbial"/>
</dbReference>
<sequence>MSSLLSTVKSLFTPDTPPPLDLAARKRVALDTVNRTPQITQKYAHLGASLSSSFIDCQLPPLSPPSTTTPTKYTIVNSDAYTAARSLLTHHPEAIGKVAVLNLASDQHPGGGWLSSLSRTQEEALCYSSTLYPTLLPSYYPWPNTGPGCVAGIYSPGIVVFKDDLDHWCLDLGEEEVRVVAVLTVAAPRGPKTRRGEDGEEAIRDEKVAEELRGKIRLVYRMAAGNGKEYIVLGTYPFSFLTYPFLLSHSFLLPFSLLLHLLTPDLRRCDGLRRVRLSPHPSRSGDEGDPVRGRVQGCV</sequence>
<feature type="region of interest" description="Disordered" evidence="1">
    <location>
        <begin position="277"/>
        <end position="299"/>
    </location>
</feature>
<dbReference type="PANTHER" id="PTHR35596:SF1">
    <property type="entry name" value="MICROBIAL-TYPE PARG CATALYTIC DOMAIN-CONTAINING PROTEIN"/>
    <property type="match status" value="1"/>
</dbReference>